<dbReference type="RefSeq" id="WP_090246357.1">
    <property type="nucleotide sequence ID" value="NZ_FNOU01000020.1"/>
</dbReference>
<dbReference type="Proteomes" id="UP000199652">
    <property type="component" value="Unassembled WGS sequence"/>
</dbReference>
<proteinExistence type="predicted"/>
<sequence>MKIRWVIVLGILVLTGLSFICIASLAIIMGHAQSEIGIPVSYVKEESDAYALSVEVRGDGEICCKDGSEDDILRRSQKVYLLKVDEEASFKLYPDKGDGIKSITLDDKDITNSIANDRVIIKGQEKPQHLLIVFNSNQSSVRTGITGFLGQRESTVILAFLAISTVVFLGKRKIFKK</sequence>
<name>A0A1H3HZN8_EUBBA</name>
<keyword evidence="1" id="KW-1133">Transmembrane helix</keyword>
<dbReference type="EMBL" id="FNOU01000020">
    <property type="protein sequence ID" value="SDY20309.1"/>
    <property type="molecule type" value="Genomic_DNA"/>
</dbReference>
<organism evidence="2 3">
    <name type="scientific">Eubacterium barkeri</name>
    <name type="common">Clostridium barkeri</name>
    <dbReference type="NCBI Taxonomy" id="1528"/>
    <lineage>
        <taxon>Bacteria</taxon>
        <taxon>Bacillati</taxon>
        <taxon>Bacillota</taxon>
        <taxon>Clostridia</taxon>
        <taxon>Eubacteriales</taxon>
        <taxon>Eubacteriaceae</taxon>
        <taxon>Eubacterium</taxon>
    </lineage>
</organism>
<keyword evidence="1" id="KW-0812">Transmembrane</keyword>
<evidence type="ECO:0000313" key="2">
    <source>
        <dbReference type="EMBL" id="SDY20309.1"/>
    </source>
</evidence>
<reference evidence="3" key="1">
    <citation type="submission" date="2016-10" db="EMBL/GenBank/DDBJ databases">
        <authorList>
            <person name="Varghese N."/>
            <person name="Submissions S."/>
        </authorList>
    </citation>
    <scope>NUCLEOTIDE SEQUENCE [LARGE SCALE GENOMIC DNA]</scope>
    <source>
        <strain evidence="3">VPI 5359</strain>
    </source>
</reference>
<dbReference type="STRING" id="1528.SAMN04488579_1202"/>
<evidence type="ECO:0000313" key="3">
    <source>
        <dbReference type="Proteomes" id="UP000199652"/>
    </source>
</evidence>
<keyword evidence="1" id="KW-0472">Membrane</keyword>
<keyword evidence="3" id="KW-1185">Reference proteome</keyword>
<dbReference type="AlphaFoldDB" id="A0A1H3HZN8"/>
<feature type="transmembrane region" description="Helical" evidence="1">
    <location>
        <begin position="7"/>
        <end position="29"/>
    </location>
</feature>
<feature type="transmembrane region" description="Helical" evidence="1">
    <location>
        <begin position="154"/>
        <end position="170"/>
    </location>
</feature>
<gene>
    <name evidence="2" type="ORF">SAMN04488579_1202</name>
</gene>
<protein>
    <submittedName>
        <fullName evidence="2">Uncharacterized protein</fullName>
    </submittedName>
</protein>
<evidence type="ECO:0000256" key="1">
    <source>
        <dbReference type="SAM" id="Phobius"/>
    </source>
</evidence>
<accession>A0A1H3HZN8</accession>